<sequence length="248" mass="24906">MAVLVGALTAIAGCSSGSGDTPQAVTSTQVSTTVVTATRTTTSPAAQSTSSSQTSDVPTSTVTLVAVDSAGRPINGFEVNSPNPAGEIDCAHASVSRSSTTGGIYECGASAQSADVCWAAKSNTQLLCGDSPWSRKLDAWTITSGTLPTSGAPSAQPEPWGLELADGRQCRIRVGGAWGGRSDGRVGAYSCTGSDRDVVLMRANATSAVDRSSTTWLVEVGPLGAGSPSFPAPDKVAVRTAYFAAAAG</sequence>
<dbReference type="RefSeq" id="WP_170192855.1">
    <property type="nucleotide sequence ID" value="NZ_JABBNB010000003.1"/>
</dbReference>
<proteinExistence type="predicted"/>
<dbReference type="Proteomes" id="UP000550729">
    <property type="component" value="Unassembled WGS sequence"/>
</dbReference>
<evidence type="ECO:0000313" key="1">
    <source>
        <dbReference type="EMBL" id="NMO00350.1"/>
    </source>
</evidence>
<gene>
    <name evidence="1" type="ORF">HH308_03875</name>
</gene>
<name>A0A848KPU2_9ACTN</name>
<dbReference type="EMBL" id="JABBNB010000003">
    <property type="protein sequence ID" value="NMO00350.1"/>
    <property type="molecule type" value="Genomic_DNA"/>
</dbReference>
<comment type="caution">
    <text evidence="1">The sequence shown here is derived from an EMBL/GenBank/DDBJ whole genome shotgun (WGS) entry which is preliminary data.</text>
</comment>
<protein>
    <submittedName>
        <fullName evidence="1">Uncharacterized protein</fullName>
    </submittedName>
</protein>
<evidence type="ECO:0000313" key="2">
    <source>
        <dbReference type="Proteomes" id="UP000550729"/>
    </source>
</evidence>
<accession>A0A848KPU2</accession>
<reference evidence="1 2" key="1">
    <citation type="submission" date="2020-04" db="EMBL/GenBank/DDBJ databases">
        <title>Gordonia sp. nov. TBRC 11910.</title>
        <authorList>
            <person name="Suriyachadkun C."/>
        </authorList>
    </citation>
    <scope>NUCLEOTIDE SEQUENCE [LARGE SCALE GENOMIC DNA]</scope>
    <source>
        <strain evidence="1 2">TBRC 11910</strain>
    </source>
</reference>
<dbReference type="AlphaFoldDB" id="A0A848KPU2"/>
<organism evidence="1 2">
    <name type="scientific">Gordonia asplenii</name>
    <dbReference type="NCBI Taxonomy" id="2725283"/>
    <lineage>
        <taxon>Bacteria</taxon>
        <taxon>Bacillati</taxon>
        <taxon>Actinomycetota</taxon>
        <taxon>Actinomycetes</taxon>
        <taxon>Mycobacteriales</taxon>
        <taxon>Gordoniaceae</taxon>
        <taxon>Gordonia</taxon>
    </lineage>
</organism>
<keyword evidence="2" id="KW-1185">Reference proteome</keyword>